<dbReference type="AlphaFoldDB" id="A0A7X0SDF0"/>
<gene>
    <name evidence="1" type="ORF">H7E68_12580</name>
</gene>
<proteinExistence type="predicted"/>
<protein>
    <submittedName>
        <fullName evidence="1">Uncharacterized protein</fullName>
    </submittedName>
</protein>
<evidence type="ECO:0000313" key="2">
    <source>
        <dbReference type="Proteomes" id="UP000585258"/>
    </source>
</evidence>
<comment type="caution">
    <text evidence="1">The sequence shown here is derived from an EMBL/GenBank/DDBJ whole genome shotgun (WGS) entry which is preliminary data.</text>
</comment>
<accession>A0A7X0SDF0</accession>
<organism evidence="1 2">
    <name type="scientific">Clostridium gasigenes</name>
    <dbReference type="NCBI Taxonomy" id="94869"/>
    <lineage>
        <taxon>Bacteria</taxon>
        <taxon>Bacillati</taxon>
        <taxon>Bacillota</taxon>
        <taxon>Clostridia</taxon>
        <taxon>Eubacteriales</taxon>
        <taxon>Clostridiaceae</taxon>
        <taxon>Clostridium</taxon>
    </lineage>
</organism>
<name>A0A7X0SDF0_9CLOT</name>
<dbReference type="RefSeq" id="WP_185164767.1">
    <property type="nucleotide sequence ID" value="NZ_JACKWY010000007.1"/>
</dbReference>
<reference evidence="1 2" key="1">
    <citation type="submission" date="2020-08" db="EMBL/GenBank/DDBJ databases">
        <title>Clostridia isolated from Swiss meat.</title>
        <authorList>
            <person name="Wambui J."/>
            <person name="Stevens M.J.A."/>
            <person name="Stephan R."/>
        </authorList>
    </citation>
    <scope>NUCLEOTIDE SEQUENCE [LARGE SCALE GENOMIC DNA]</scope>
    <source>
        <strain evidence="1 2">CM001</strain>
    </source>
</reference>
<evidence type="ECO:0000313" key="1">
    <source>
        <dbReference type="EMBL" id="MBB6715542.1"/>
    </source>
</evidence>
<sequence length="46" mass="5176">MSIESKEYIGLIDEIVIKESRIVEKREAKLEERGGFKAGVVLKGVK</sequence>
<dbReference type="Proteomes" id="UP000585258">
    <property type="component" value="Unassembled WGS sequence"/>
</dbReference>
<dbReference type="EMBL" id="JACKWY010000007">
    <property type="protein sequence ID" value="MBB6715542.1"/>
    <property type="molecule type" value="Genomic_DNA"/>
</dbReference>